<reference evidence="5 6" key="1">
    <citation type="journal article" date="2023" name="Nucleic Acids Res.">
        <title>The hologenome of Daphnia magna reveals possible DNA methylation and microbiome-mediated evolution of the host genome.</title>
        <authorList>
            <person name="Chaturvedi A."/>
            <person name="Li X."/>
            <person name="Dhandapani V."/>
            <person name="Marshall H."/>
            <person name="Kissane S."/>
            <person name="Cuenca-Cambronero M."/>
            <person name="Asole G."/>
            <person name="Calvet F."/>
            <person name="Ruiz-Romero M."/>
            <person name="Marangio P."/>
            <person name="Guigo R."/>
            <person name="Rago D."/>
            <person name="Mirbahai L."/>
            <person name="Eastwood N."/>
            <person name="Colbourne J.K."/>
            <person name="Zhou J."/>
            <person name="Mallon E."/>
            <person name="Orsini L."/>
        </authorList>
    </citation>
    <scope>NUCLEOTIDE SEQUENCE [LARGE SCALE GENOMIC DNA]</scope>
    <source>
        <strain evidence="5">LRV0_1</strain>
    </source>
</reference>
<dbReference type="Proteomes" id="UP001234178">
    <property type="component" value="Unassembled WGS sequence"/>
</dbReference>
<dbReference type="InterPro" id="IPR013921">
    <property type="entry name" value="Mediator_Med20"/>
</dbReference>
<proteinExistence type="inferred from homology"/>
<evidence type="ECO:0000256" key="3">
    <source>
        <dbReference type="ARBA" id="ARBA00023242"/>
    </source>
</evidence>
<comment type="caution">
    <text evidence="5">The sequence shown here is derived from an EMBL/GenBank/DDBJ whole genome shotgun (WGS) entry which is preliminary data.</text>
</comment>
<keyword evidence="3 4" id="KW-0539">Nucleus</keyword>
<comment type="subunit">
    <text evidence="4">Component of the Mediator complex.</text>
</comment>
<organism evidence="5 6">
    <name type="scientific">Daphnia magna</name>
    <dbReference type="NCBI Taxonomy" id="35525"/>
    <lineage>
        <taxon>Eukaryota</taxon>
        <taxon>Metazoa</taxon>
        <taxon>Ecdysozoa</taxon>
        <taxon>Arthropoda</taxon>
        <taxon>Crustacea</taxon>
        <taxon>Branchiopoda</taxon>
        <taxon>Diplostraca</taxon>
        <taxon>Cladocera</taxon>
        <taxon>Anomopoda</taxon>
        <taxon>Daphniidae</taxon>
        <taxon>Daphnia</taxon>
    </lineage>
</organism>
<protein>
    <recommendedName>
        <fullName evidence="4">Mediator of RNA polymerase II transcription subunit 20</fullName>
    </recommendedName>
    <alternativeName>
        <fullName evidence="4">Mediator complex subunit 20</fullName>
    </alternativeName>
</protein>
<dbReference type="EMBL" id="JAOYFB010000003">
    <property type="protein sequence ID" value="KAK4009929.1"/>
    <property type="molecule type" value="Genomic_DNA"/>
</dbReference>
<dbReference type="Pfam" id="PF08612">
    <property type="entry name" value="Med20"/>
    <property type="match status" value="1"/>
</dbReference>
<keyword evidence="6" id="KW-1185">Reference proteome</keyword>
<comment type="similarity">
    <text evidence="2 4">Belongs to the Mediator complex subunit 20 family.</text>
</comment>
<keyword evidence="4" id="KW-0805">Transcription regulation</keyword>
<accession>A0ABQ9ZAK3</accession>
<evidence type="ECO:0000313" key="6">
    <source>
        <dbReference type="Proteomes" id="UP001234178"/>
    </source>
</evidence>
<evidence type="ECO:0000256" key="4">
    <source>
        <dbReference type="RuleBase" id="RU364152"/>
    </source>
</evidence>
<evidence type="ECO:0000256" key="1">
    <source>
        <dbReference type="ARBA" id="ARBA00004123"/>
    </source>
</evidence>
<sequence length="103" mass="11187">MGVIVLQLFAVPEGKSGPQVIDILTKRVTSLGGVLSGSFMVDCETYTSVASLVSYAFPKQIVMVNKPVQGFHLPVPFIDDYSVLLVSLFLHQQDGVVWSVPSF</sequence>
<evidence type="ECO:0000256" key="2">
    <source>
        <dbReference type="ARBA" id="ARBA00010743"/>
    </source>
</evidence>
<keyword evidence="4" id="KW-0804">Transcription</keyword>
<comment type="subcellular location">
    <subcellularLocation>
        <location evidence="1 4">Nucleus</location>
    </subcellularLocation>
</comment>
<keyword evidence="4" id="KW-0010">Activator</keyword>
<gene>
    <name evidence="4" type="primary">MED20</name>
    <name evidence="5" type="ORF">OUZ56_019073</name>
</gene>
<evidence type="ECO:0000313" key="5">
    <source>
        <dbReference type="EMBL" id="KAK4009929.1"/>
    </source>
</evidence>
<comment type="function">
    <text evidence="4">Component of the Mediator complex, a coactivator involved in the regulated transcription of nearly all RNA polymerase II-dependent genes. Mediator functions as a bridge to convey information from gene-specific regulatory proteins to the basal RNA polymerase II transcription machinery. Mediator is recruited to promoters by direct interactions with regulatory proteins and serves as a scaffold for the assembly of a functional preinitiation complex with RNA polymerase II and the general transcription factors.</text>
</comment>
<name>A0ABQ9ZAK3_9CRUS</name>